<accession>A0A5B8V5F4</accession>
<protein>
    <recommendedName>
        <fullName evidence="3">Zinc-binding metallo-peptidase</fullName>
    </recommendedName>
</protein>
<evidence type="ECO:0000313" key="1">
    <source>
        <dbReference type="EMBL" id="QEC66727.1"/>
    </source>
</evidence>
<proteinExistence type="predicted"/>
<dbReference type="InterPro" id="IPR031321">
    <property type="entry name" value="UCP012641"/>
</dbReference>
<reference evidence="1 2" key="1">
    <citation type="journal article" date="2016" name="Int. J. Syst. Evol. Microbiol.">
        <title>Panacibacter ginsenosidivorans gen. nov., sp. nov., with ginsenoside converting activity isolated from soil of a ginseng field.</title>
        <authorList>
            <person name="Siddiqi M.Z."/>
            <person name="Muhammad Shafi S."/>
            <person name="Choi K.D."/>
            <person name="Im W.T."/>
        </authorList>
    </citation>
    <scope>NUCLEOTIDE SEQUENCE [LARGE SCALE GENOMIC DNA]</scope>
    <source>
        <strain evidence="1 2">Gsoil1550</strain>
    </source>
</reference>
<dbReference type="AlphaFoldDB" id="A0A5B8V5F4"/>
<dbReference type="OrthoDB" id="256753at2"/>
<dbReference type="Gene3D" id="3.40.390.70">
    <property type="match status" value="1"/>
</dbReference>
<name>A0A5B8V5F4_9BACT</name>
<sequence length="131" mass="16112">MARKQMDEVYRTVLGHFRHEIGHYYRDRLIENSDKLFFAFRNLFENEQIDYDEALKKHYKEGARANWNQNYISTYATAHPWEDWVETWAHYLHIMIHLNGLLIWYERTSAGCRYKNTACRNKERSLCYRRL</sequence>
<dbReference type="EMBL" id="CP042435">
    <property type="protein sequence ID" value="QEC66727.1"/>
    <property type="molecule type" value="Genomic_DNA"/>
</dbReference>
<dbReference type="Proteomes" id="UP000321533">
    <property type="component" value="Chromosome"/>
</dbReference>
<evidence type="ECO:0008006" key="3">
    <source>
        <dbReference type="Google" id="ProtNLM"/>
    </source>
</evidence>
<dbReference type="RefSeq" id="WP_147188527.1">
    <property type="nucleotide sequence ID" value="NZ_CP042435.1"/>
</dbReference>
<dbReference type="Pfam" id="PF15887">
    <property type="entry name" value="Peptidase_Mx"/>
    <property type="match status" value="1"/>
</dbReference>
<dbReference type="KEGG" id="pgin:FRZ67_05200"/>
<organism evidence="1 2">
    <name type="scientific">Panacibacter ginsenosidivorans</name>
    <dbReference type="NCBI Taxonomy" id="1813871"/>
    <lineage>
        <taxon>Bacteria</taxon>
        <taxon>Pseudomonadati</taxon>
        <taxon>Bacteroidota</taxon>
        <taxon>Chitinophagia</taxon>
        <taxon>Chitinophagales</taxon>
        <taxon>Chitinophagaceae</taxon>
        <taxon>Panacibacter</taxon>
    </lineage>
</organism>
<gene>
    <name evidence="1" type="ORF">FRZ67_05200</name>
</gene>
<evidence type="ECO:0000313" key="2">
    <source>
        <dbReference type="Proteomes" id="UP000321533"/>
    </source>
</evidence>
<keyword evidence="2" id="KW-1185">Reference proteome</keyword>